<dbReference type="Pfam" id="PF01774">
    <property type="entry name" value="UreD"/>
    <property type="match status" value="1"/>
</dbReference>
<dbReference type="GO" id="GO:0005737">
    <property type="term" value="C:cytoplasm"/>
    <property type="evidence" value="ECO:0007669"/>
    <property type="project" value="UniProtKB-SubCell"/>
</dbReference>
<proteinExistence type="inferred from homology"/>
<dbReference type="InterPro" id="IPR002669">
    <property type="entry name" value="UreD"/>
</dbReference>
<comment type="subunit">
    <text evidence="3">UreD, UreF and UreG form a complex that acts as a GTP-hydrolysis-dependent molecular chaperone, activating the urease apoprotein by helping to assemble the nickel containing metallocenter of UreC. The UreE protein probably delivers the nickel.</text>
</comment>
<geneLocation type="plasmid" evidence="5">
    <name>ptt13-2</name>
</geneLocation>
<evidence type="ECO:0000256" key="3">
    <source>
        <dbReference type="HAMAP-Rule" id="MF_01384"/>
    </source>
</evidence>
<keyword evidence="4" id="KW-0614">Plasmid</keyword>
<keyword evidence="3" id="KW-0996">Nickel insertion</keyword>
<evidence type="ECO:0000313" key="4">
    <source>
        <dbReference type="EMBL" id="ATQ58122.1"/>
    </source>
</evidence>
<comment type="function">
    <text evidence="3">Required for maturation of urease via the functional incorporation of the urease nickel metallocenter.</text>
</comment>
<evidence type="ECO:0000313" key="5">
    <source>
        <dbReference type="Proteomes" id="UP000229314"/>
    </source>
</evidence>
<keyword evidence="3" id="KW-0963">Cytoplasm</keyword>
<dbReference type="Proteomes" id="UP000229314">
    <property type="component" value="Plasmid pTT13-2"/>
</dbReference>
<gene>
    <name evidence="3" type="primary">ureD</name>
    <name evidence="4" type="ORF">PYTT13_20015</name>
</gene>
<keyword evidence="2 3" id="KW-0143">Chaperone</keyword>
<dbReference type="GeneID" id="78899937"/>
<dbReference type="RefSeq" id="WP_099650484.1">
    <property type="nucleotide sequence ID" value="NZ_CAJGAB010000005.1"/>
</dbReference>
<organism evidence="4 5">
    <name type="scientific">Paracoccus yeei</name>
    <dbReference type="NCBI Taxonomy" id="147645"/>
    <lineage>
        <taxon>Bacteria</taxon>
        <taxon>Pseudomonadati</taxon>
        <taxon>Pseudomonadota</taxon>
        <taxon>Alphaproteobacteria</taxon>
        <taxon>Rhodobacterales</taxon>
        <taxon>Paracoccaceae</taxon>
        <taxon>Paracoccus</taxon>
    </lineage>
</organism>
<sequence length="300" mass="32253">MAEAAASPTHAEPTGFCFRDKAPSSVADGGWLGKLDMRFAPLAGKTRLVSRSHVGPLVVQRPFHPETDGTTHVYVLHPPGGIAGGDRLELTCVLDADARTLLTTPGAGKIYRTAGGPGRMTTEIEVGPGAVCEYLPQEIILFDGADARIETRVRLARDATYLGWDFLCLGRPAAGEGFGKGAVRQRVEVIRAGRPIWYERLDLPAGSPHLQARFSLAGQPIIATMVYAGPMLEGTDERIRAEAGEDARGVFSFSQLEDVVVCRYLGASMTQAKTLFGRAWQVLRAGPMGKRAVAPRIWAT</sequence>
<reference evidence="4 5" key="1">
    <citation type="submission" date="2017-10" db="EMBL/GenBank/DDBJ databases">
        <title>Complete genome sequence of Paracoccus yeei TT13 isolated from human skin.</title>
        <authorList>
            <person name="Lee K."/>
            <person name="Lim J.Y."/>
            <person name="Hwang I."/>
        </authorList>
    </citation>
    <scope>NUCLEOTIDE SEQUENCE [LARGE SCALE GENOMIC DNA]</scope>
    <source>
        <strain evidence="4 5">TT13</strain>
        <plasmid evidence="5">Plasmid ptt13-2</plasmid>
    </source>
</reference>
<dbReference type="GO" id="GO:0016151">
    <property type="term" value="F:nickel cation binding"/>
    <property type="evidence" value="ECO:0007669"/>
    <property type="project" value="UniProtKB-UniRule"/>
</dbReference>
<dbReference type="PANTHER" id="PTHR33643:SF1">
    <property type="entry name" value="UREASE ACCESSORY PROTEIN D"/>
    <property type="match status" value="1"/>
</dbReference>
<dbReference type="EMBL" id="CP024424">
    <property type="protein sequence ID" value="ATQ58122.1"/>
    <property type="molecule type" value="Genomic_DNA"/>
</dbReference>
<evidence type="ECO:0000256" key="2">
    <source>
        <dbReference type="ARBA" id="ARBA00023186"/>
    </source>
</evidence>
<name>A0A2D2C6I5_9RHOB</name>
<accession>A0A2D2C6I5</accession>
<dbReference type="HAMAP" id="MF_01384">
    <property type="entry name" value="UreD"/>
    <property type="match status" value="1"/>
</dbReference>
<dbReference type="AlphaFoldDB" id="A0A2D2C6I5"/>
<dbReference type="PANTHER" id="PTHR33643">
    <property type="entry name" value="UREASE ACCESSORY PROTEIN D"/>
    <property type="match status" value="1"/>
</dbReference>
<comment type="similarity">
    <text evidence="1 3">Belongs to the UreD family.</text>
</comment>
<protein>
    <recommendedName>
        <fullName evidence="3">Urease accessory protein UreD</fullName>
    </recommendedName>
</protein>
<evidence type="ECO:0000256" key="1">
    <source>
        <dbReference type="ARBA" id="ARBA00007177"/>
    </source>
</evidence>
<comment type="subcellular location">
    <subcellularLocation>
        <location evidence="3">Cytoplasm</location>
    </subcellularLocation>
</comment>